<dbReference type="GO" id="GO:0005737">
    <property type="term" value="C:cytoplasm"/>
    <property type="evidence" value="ECO:0007669"/>
    <property type="project" value="TreeGrafter"/>
</dbReference>
<dbReference type="WBParaSite" id="PgR012_g005_t04">
    <property type="protein sequence ID" value="PgR012_g005_t04"/>
    <property type="gene ID" value="PgR012_g005"/>
</dbReference>
<evidence type="ECO:0000256" key="2">
    <source>
        <dbReference type="ARBA" id="ARBA00007647"/>
    </source>
</evidence>
<comment type="subcellular location">
    <subcellularLocation>
        <location evidence="1">Membrane</location>
        <topology evidence="1">Single-pass membrane protein</topology>
    </subcellularLocation>
</comment>
<keyword evidence="3 8" id="KW-0328">Glycosyltransferase</keyword>
<comment type="similarity">
    <text evidence="2 8">Belongs to the glycosyltransferase 92 family.</text>
</comment>
<feature type="transmembrane region" description="Helical" evidence="8">
    <location>
        <begin position="7"/>
        <end position="26"/>
    </location>
</feature>
<proteinExistence type="inferred from homology"/>
<evidence type="ECO:0000256" key="4">
    <source>
        <dbReference type="ARBA" id="ARBA00022679"/>
    </source>
</evidence>
<protein>
    <recommendedName>
        <fullName evidence="8">Glycosyltransferase family 92 protein</fullName>
        <ecNumber evidence="8">2.4.1.-</ecNumber>
    </recommendedName>
</protein>
<dbReference type="InterPro" id="IPR008166">
    <property type="entry name" value="Glyco_transf_92"/>
</dbReference>
<evidence type="ECO:0000256" key="7">
    <source>
        <dbReference type="ARBA" id="ARBA00023136"/>
    </source>
</evidence>
<keyword evidence="5 8" id="KW-0812">Transmembrane</keyword>
<dbReference type="AlphaFoldDB" id="A0A915AQG9"/>
<dbReference type="GO" id="GO:0016757">
    <property type="term" value="F:glycosyltransferase activity"/>
    <property type="evidence" value="ECO:0007669"/>
    <property type="project" value="UniProtKB-UniRule"/>
</dbReference>
<dbReference type="Proteomes" id="UP000887569">
    <property type="component" value="Unplaced"/>
</dbReference>
<evidence type="ECO:0000256" key="8">
    <source>
        <dbReference type="RuleBase" id="RU366017"/>
    </source>
</evidence>
<keyword evidence="9" id="KW-1185">Reference proteome</keyword>
<dbReference type="PANTHER" id="PTHR21461:SF87">
    <property type="entry name" value="GH12965P"/>
    <property type="match status" value="1"/>
</dbReference>
<evidence type="ECO:0000256" key="3">
    <source>
        <dbReference type="ARBA" id="ARBA00022676"/>
    </source>
</evidence>
<evidence type="ECO:0000313" key="10">
    <source>
        <dbReference type="WBParaSite" id="PgR012_g005_t04"/>
    </source>
</evidence>
<evidence type="ECO:0000256" key="1">
    <source>
        <dbReference type="ARBA" id="ARBA00004167"/>
    </source>
</evidence>
<dbReference type="GO" id="GO:0016020">
    <property type="term" value="C:membrane"/>
    <property type="evidence" value="ECO:0007669"/>
    <property type="project" value="UniProtKB-SubCell"/>
</dbReference>
<evidence type="ECO:0000256" key="6">
    <source>
        <dbReference type="ARBA" id="ARBA00022989"/>
    </source>
</evidence>
<reference evidence="10" key="1">
    <citation type="submission" date="2022-11" db="UniProtKB">
        <authorList>
            <consortium name="WormBaseParasite"/>
        </authorList>
    </citation>
    <scope>IDENTIFICATION</scope>
</reference>
<keyword evidence="7 8" id="KW-0472">Membrane</keyword>
<dbReference type="PANTHER" id="PTHR21461">
    <property type="entry name" value="GLYCOSYLTRANSFERASE FAMILY 92 PROTEIN"/>
    <property type="match status" value="1"/>
</dbReference>
<dbReference type="Pfam" id="PF01697">
    <property type="entry name" value="Glyco_transf_92"/>
    <property type="match status" value="1"/>
</dbReference>
<keyword evidence="4 8" id="KW-0808">Transferase</keyword>
<evidence type="ECO:0000256" key="5">
    <source>
        <dbReference type="ARBA" id="ARBA00022692"/>
    </source>
</evidence>
<organism evidence="9 10">
    <name type="scientific">Parascaris univalens</name>
    <name type="common">Nematode worm</name>
    <dbReference type="NCBI Taxonomy" id="6257"/>
    <lineage>
        <taxon>Eukaryota</taxon>
        <taxon>Metazoa</taxon>
        <taxon>Ecdysozoa</taxon>
        <taxon>Nematoda</taxon>
        <taxon>Chromadorea</taxon>
        <taxon>Rhabditida</taxon>
        <taxon>Spirurina</taxon>
        <taxon>Ascaridomorpha</taxon>
        <taxon>Ascaridoidea</taxon>
        <taxon>Ascarididae</taxon>
        <taxon>Parascaris</taxon>
    </lineage>
</organism>
<dbReference type="EC" id="2.4.1.-" evidence="8"/>
<keyword evidence="6 8" id="KW-1133">Transmembrane helix</keyword>
<evidence type="ECO:0000313" key="9">
    <source>
        <dbReference type="Proteomes" id="UP000887569"/>
    </source>
</evidence>
<name>A0A915AQG9_PARUN</name>
<sequence>MRLYVKYIAFVTCFFLFWVCFLATRFNTLHVDIANIAGKLPKEAHALFGNNNDPLVPLQGSDKRVKLTVSEAGDVTLQRHSAMTAVKFRNLSDSVLFYSSFVDYRDGNMGYPYVRTILLKQVSYTVQLSCRFGETLVEGSLYELAENHQQKYSTFIFSCKIPESVSVDEIQDWILTDGSNSAILQATYRIRREESIRAYNYDYSICLPFLYGSMYEGKHLAEFAELNKLLGAQRITLYTLKNSLAKSLQKALDYYTEERLIEVIEYDLPVKDIWYHGQLITVTDCLYSEKETEISISLMIWCATARDFFRFHIPTPYITRSEHMNQRQKFVPFSVRLKYFSLLALQLIYSLRSLHSLCLSN</sequence>
<accession>A0A915AQG9</accession>